<dbReference type="Gene3D" id="2.60.40.4270">
    <property type="entry name" value="Listeria-Bacteroides repeat domain"/>
    <property type="match status" value="2"/>
</dbReference>
<protein>
    <recommendedName>
        <fullName evidence="5">Listeria/Bacterioides repeat-containing protein</fullName>
    </recommendedName>
</protein>
<sequence length="360" mass="38851">MERVGGAAHEERDKFEDNGLRKKMRSLCLFLLAVVICFPAVPGKAGAVATGVTDGTYDFGGTLAVYNGDYNKTGDKFYVSKDLVKSGTSLWPQTQTDTSVPGYIMLKAEGSSVLGSFTLQDLGFSAVSNGLKLDFLHITLYDSTGSMITTIDNYSYAGGAKLSVGTSSAKLSTLLNSNNLFQMNNVNSIKILWTFEDDLAPSRLKLDNIRIANVQKMKYNVYFNSNGGSAVGSQIVAYNDKATAPANPTRAGYAFGGWYTDAALATPFAFTTAITANKTLYAKWTLVNYTVTFNSNGGTAVANQTVGGNGTATKPADPTRRATRSEGGTRMRHLRRLSPSPRRSPEIRRCMRSGHRLITP</sequence>
<dbReference type="AlphaFoldDB" id="A0A7G5BUR4"/>
<feature type="region of interest" description="Disordered" evidence="2">
    <location>
        <begin position="304"/>
        <end position="360"/>
    </location>
</feature>
<dbReference type="InterPro" id="IPR042229">
    <property type="entry name" value="Listeria/Bacterioides_rpt_sf"/>
</dbReference>
<dbReference type="EMBL" id="CP041969">
    <property type="protein sequence ID" value="QMV40698.1"/>
    <property type="molecule type" value="Genomic_DNA"/>
</dbReference>
<organism evidence="3 4">
    <name type="scientific">Cohnella cholangitidis</name>
    <dbReference type="NCBI Taxonomy" id="2598458"/>
    <lineage>
        <taxon>Bacteria</taxon>
        <taxon>Bacillati</taxon>
        <taxon>Bacillota</taxon>
        <taxon>Bacilli</taxon>
        <taxon>Bacillales</taxon>
        <taxon>Paenibacillaceae</taxon>
        <taxon>Cohnella</taxon>
    </lineage>
</organism>
<name>A0A7G5BUR4_9BACL</name>
<comment type="subcellular location">
    <subcellularLocation>
        <location evidence="1">Cell envelope</location>
    </subcellularLocation>
</comment>
<evidence type="ECO:0000313" key="4">
    <source>
        <dbReference type="Proteomes" id="UP000515679"/>
    </source>
</evidence>
<gene>
    <name evidence="3" type="ORF">FPL14_05375</name>
</gene>
<keyword evidence="4" id="KW-1185">Reference proteome</keyword>
<evidence type="ECO:0008006" key="5">
    <source>
        <dbReference type="Google" id="ProtNLM"/>
    </source>
</evidence>
<evidence type="ECO:0000256" key="1">
    <source>
        <dbReference type="ARBA" id="ARBA00004196"/>
    </source>
</evidence>
<dbReference type="Pfam" id="PF09479">
    <property type="entry name" value="Flg_new"/>
    <property type="match status" value="2"/>
</dbReference>
<dbReference type="Proteomes" id="UP000515679">
    <property type="component" value="Chromosome"/>
</dbReference>
<dbReference type="GO" id="GO:0030313">
    <property type="term" value="C:cell envelope"/>
    <property type="evidence" value="ECO:0007669"/>
    <property type="project" value="UniProtKB-SubCell"/>
</dbReference>
<evidence type="ECO:0000256" key="2">
    <source>
        <dbReference type="SAM" id="MobiDB-lite"/>
    </source>
</evidence>
<dbReference type="InterPro" id="IPR013378">
    <property type="entry name" value="InlB-like_B-rpt"/>
</dbReference>
<dbReference type="RefSeq" id="WP_182302055.1">
    <property type="nucleotide sequence ID" value="NZ_CP041969.1"/>
</dbReference>
<dbReference type="NCBIfam" id="TIGR02543">
    <property type="entry name" value="List_Bact_rpt"/>
    <property type="match status" value="1"/>
</dbReference>
<dbReference type="KEGG" id="cchl:FPL14_05375"/>
<feature type="compositionally biased region" description="Basic residues" evidence="2">
    <location>
        <begin position="350"/>
        <end position="360"/>
    </location>
</feature>
<evidence type="ECO:0000313" key="3">
    <source>
        <dbReference type="EMBL" id="QMV40698.1"/>
    </source>
</evidence>
<accession>A0A7G5BUR4</accession>
<feature type="compositionally biased region" description="Basic and acidic residues" evidence="2">
    <location>
        <begin position="317"/>
        <end position="329"/>
    </location>
</feature>
<proteinExistence type="predicted"/>
<reference evidence="3 4" key="1">
    <citation type="submission" date="2019-07" db="EMBL/GenBank/DDBJ databases">
        <authorList>
            <person name="Kim J.K."/>
            <person name="Cheong H.-M."/>
            <person name="Choi Y."/>
            <person name="Hwang K.J."/>
            <person name="Lee S."/>
            <person name="Choi C."/>
        </authorList>
    </citation>
    <scope>NUCLEOTIDE SEQUENCE [LARGE SCALE GENOMIC DNA]</scope>
    <source>
        <strain evidence="3 4">KS 22</strain>
    </source>
</reference>